<evidence type="ECO:0000313" key="4">
    <source>
        <dbReference type="EMBL" id="OAS89005.1"/>
    </source>
</evidence>
<dbReference type="CDD" id="cd02968">
    <property type="entry name" value="SCO"/>
    <property type="match status" value="1"/>
</dbReference>
<dbReference type="OrthoDB" id="9811998at2"/>
<feature type="binding site" evidence="2">
    <location>
        <position position="71"/>
    </location>
    <ligand>
        <name>Cu cation</name>
        <dbReference type="ChEBI" id="CHEBI:23378"/>
    </ligand>
</feature>
<feature type="disulfide bond" description="Redox-active" evidence="3">
    <location>
        <begin position="67"/>
        <end position="71"/>
    </location>
</feature>
<keyword evidence="5" id="KW-1185">Reference proteome</keyword>
<dbReference type="Pfam" id="PF02630">
    <property type="entry name" value="SCO1-SenC"/>
    <property type="match status" value="1"/>
</dbReference>
<dbReference type="PANTHER" id="PTHR12151">
    <property type="entry name" value="ELECTRON TRANSPORT PROTIN SCO1/SENC FAMILY MEMBER"/>
    <property type="match status" value="1"/>
</dbReference>
<accession>A0A179T4S0</accession>
<protein>
    <recommendedName>
        <fullName evidence="6">SCO family protein</fullName>
    </recommendedName>
</protein>
<evidence type="ECO:0000256" key="1">
    <source>
        <dbReference type="ARBA" id="ARBA00010996"/>
    </source>
</evidence>
<name>A0A179T4S0_9BACI</name>
<keyword evidence="3" id="KW-1015">Disulfide bond</keyword>
<proteinExistence type="inferred from homology"/>
<feature type="binding site" evidence="2">
    <location>
        <position position="157"/>
    </location>
    <ligand>
        <name>Cu cation</name>
        <dbReference type="ChEBI" id="CHEBI:23378"/>
    </ligand>
</feature>
<dbReference type="AlphaFoldDB" id="A0A179T4S0"/>
<reference evidence="5" key="1">
    <citation type="submission" date="2016-04" db="EMBL/GenBank/DDBJ databases">
        <authorList>
            <person name="Lyu Z."/>
            <person name="Lyu W."/>
        </authorList>
    </citation>
    <scope>NUCLEOTIDE SEQUENCE [LARGE SCALE GENOMIC DNA]</scope>
    <source>
        <strain evidence="5">C44</strain>
    </source>
</reference>
<dbReference type="PROSITE" id="PS51257">
    <property type="entry name" value="PROKAR_LIPOPROTEIN"/>
    <property type="match status" value="1"/>
</dbReference>
<keyword evidence="2" id="KW-0479">Metal-binding</keyword>
<dbReference type="SUPFAM" id="SSF52833">
    <property type="entry name" value="Thioredoxin-like"/>
    <property type="match status" value="1"/>
</dbReference>
<dbReference type="GO" id="GO:0046872">
    <property type="term" value="F:metal ion binding"/>
    <property type="evidence" value="ECO:0007669"/>
    <property type="project" value="UniProtKB-KW"/>
</dbReference>
<dbReference type="InterPro" id="IPR036249">
    <property type="entry name" value="Thioredoxin-like_sf"/>
</dbReference>
<dbReference type="Proteomes" id="UP000078534">
    <property type="component" value="Unassembled WGS sequence"/>
</dbReference>
<evidence type="ECO:0008006" key="6">
    <source>
        <dbReference type="Google" id="ProtNLM"/>
    </source>
</evidence>
<evidence type="ECO:0000256" key="3">
    <source>
        <dbReference type="PIRSR" id="PIRSR603782-2"/>
    </source>
</evidence>
<feature type="binding site" evidence="2">
    <location>
        <position position="67"/>
    </location>
    <ligand>
        <name>Cu cation</name>
        <dbReference type="ChEBI" id="CHEBI:23378"/>
    </ligand>
</feature>
<comment type="similarity">
    <text evidence="1">Belongs to the SCO1/2 family.</text>
</comment>
<evidence type="ECO:0000256" key="2">
    <source>
        <dbReference type="PIRSR" id="PIRSR603782-1"/>
    </source>
</evidence>
<gene>
    <name evidence="4" type="ORF">A6K24_00085</name>
</gene>
<dbReference type="PANTHER" id="PTHR12151:SF25">
    <property type="entry name" value="LINALOOL DEHYDRATASE_ISOMERASE DOMAIN-CONTAINING PROTEIN"/>
    <property type="match status" value="1"/>
</dbReference>
<dbReference type="InterPro" id="IPR003782">
    <property type="entry name" value="SCO1/SenC"/>
</dbReference>
<sequence>MVKKLVFITFLAVLVLVGCSQSINLEEHFSLNGTVEPLDAVNQVGEKVKMSDYEDKVWLSTFIFTNCDTVCSPMTAHIATLQEQLQDEKVDVELVSFSIDPEHDTPEVLKGFAEQFGADFKNWNFLTGYEQAEIESFSNTSFLVPAAKLEGSNQFVHSTSIYLMKGNTILEQYEGVSEVPNEKIVEDIKLLQ</sequence>
<evidence type="ECO:0000313" key="5">
    <source>
        <dbReference type="Proteomes" id="UP000078534"/>
    </source>
</evidence>
<dbReference type="STRING" id="152268.A6K24_00085"/>
<dbReference type="EMBL" id="LWSG01000001">
    <property type="protein sequence ID" value="OAS89005.1"/>
    <property type="molecule type" value="Genomic_DNA"/>
</dbReference>
<dbReference type="Gene3D" id="3.40.30.10">
    <property type="entry name" value="Glutaredoxin"/>
    <property type="match status" value="1"/>
</dbReference>
<comment type="caution">
    <text evidence="4">The sequence shown here is derived from an EMBL/GenBank/DDBJ whole genome shotgun (WGS) entry which is preliminary data.</text>
</comment>
<keyword evidence="2" id="KW-0186">Copper</keyword>
<organism evidence="4 5">
    <name type="scientific">Metabacillus litoralis</name>
    <dbReference type="NCBI Taxonomy" id="152268"/>
    <lineage>
        <taxon>Bacteria</taxon>
        <taxon>Bacillati</taxon>
        <taxon>Bacillota</taxon>
        <taxon>Bacilli</taxon>
        <taxon>Bacillales</taxon>
        <taxon>Bacillaceae</taxon>
        <taxon>Metabacillus</taxon>
    </lineage>
</organism>